<dbReference type="EMBL" id="NCKW01015606">
    <property type="protein sequence ID" value="POM62311.1"/>
    <property type="molecule type" value="Genomic_DNA"/>
</dbReference>
<sequence length="266" mass="29913">MPNMLQPSKELYYTLRETLFVRFVATILTPFIFILGALLRSHYRKVNGERTPVWLTWKGVAVLADGEEPVNPVCRHIAKDSLSFCSMVDYMAVVDADDPTGVRFDSKAEFYYRNVDIVLQRFGCHAKYSVYGCDDCREAYKYWVCSIKFQKCGSQTVTTDRGATKLLYSTDMCDYSATTKTSTGASITTTSKTVASSCVEGSSGRYRTCLSICEDVVRKCPYVLNFQCPSTETPFFSADITICNKLDRISNPDRPSRPWPGTFADA</sequence>
<name>A0A2P4X9T0_9STRA</name>
<dbReference type="GO" id="GO:0098703">
    <property type="term" value="P:calcium ion import across plasma membrane"/>
    <property type="evidence" value="ECO:0007669"/>
    <property type="project" value="InterPro"/>
</dbReference>
<evidence type="ECO:0000256" key="2">
    <source>
        <dbReference type="ARBA" id="ARBA00022692"/>
    </source>
</evidence>
<keyword evidence="5" id="KW-0325">Glycoprotein</keyword>
<dbReference type="Pfam" id="PF12929">
    <property type="entry name" value="Mid1"/>
    <property type="match status" value="1"/>
</dbReference>
<proteinExistence type="inferred from homology"/>
<evidence type="ECO:0000256" key="7">
    <source>
        <dbReference type="SAM" id="Phobius"/>
    </source>
</evidence>
<evidence type="ECO:0000313" key="8">
    <source>
        <dbReference type="EMBL" id="POM62311.1"/>
    </source>
</evidence>
<dbReference type="GO" id="GO:0015275">
    <property type="term" value="F:stretch-activated, monoatomic cation-selective, calcium channel activity"/>
    <property type="evidence" value="ECO:0007669"/>
    <property type="project" value="TreeGrafter"/>
</dbReference>
<accession>A0A2P4X9T0</accession>
<dbReference type="InterPro" id="IPR055288">
    <property type="entry name" value="NALCN_aux_factor_1/2"/>
</dbReference>
<dbReference type="InterPro" id="IPR024338">
    <property type="entry name" value="MID1/Yam8"/>
</dbReference>
<keyword evidence="9" id="KW-1185">Reference proteome</keyword>
<comment type="similarity">
    <text evidence="6">Belongs to the NALF family.</text>
</comment>
<evidence type="ECO:0000313" key="9">
    <source>
        <dbReference type="Proteomes" id="UP000237271"/>
    </source>
</evidence>
<reference evidence="8 9" key="1">
    <citation type="journal article" date="2017" name="Genome Biol. Evol.">
        <title>Phytophthora megakarya and P. palmivora, closely related causal agents of cacao black pod rot, underwent increases in genome sizes and gene numbers by different mechanisms.</title>
        <authorList>
            <person name="Ali S.S."/>
            <person name="Shao J."/>
            <person name="Lary D.J."/>
            <person name="Kronmiller B."/>
            <person name="Shen D."/>
            <person name="Strem M.D."/>
            <person name="Amoako-Attah I."/>
            <person name="Akrofi A.Y."/>
            <person name="Begoude B.A."/>
            <person name="Ten Hoopen G.M."/>
            <person name="Coulibaly K."/>
            <person name="Kebe B.I."/>
            <person name="Melnick R.L."/>
            <person name="Guiltinan M.J."/>
            <person name="Tyler B.M."/>
            <person name="Meinhardt L.W."/>
            <person name="Bailey B.A."/>
        </authorList>
    </citation>
    <scope>NUCLEOTIDE SEQUENCE [LARGE SCALE GENOMIC DNA]</scope>
    <source>
        <strain evidence="9">sbr112.9</strain>
    </source>
</reference>
<comment type="caution">
    <text evidence="8">The sequence shown here is derived from an EMBL/GenBank/DDBJ whole genome shotgun (WGS) entry which is preliminary data.</text>
</comment>
<evidence type="ECO:0000256" key="3">
    <source>
        <dbReference type="ARBA" id="ARBA00022989"/>
    </source>
</evidence>
<feature type="transmembrane region" description="Helical" evidence="7">
    <location>
        <begin position="20"/>
        <end position="39"/>
    </location>
</feature>
<keyword evidence="4 7" id="KW-0472">Membrane</keyword>
<dbReference type="OrthoDB" id="5405745at2759"/>
<comment type="subcellular location">
    <subcellularLocation>
        <location evidence="1">Membrane</location>
        <topology evidence="1">Multi-pass membrane protein</topology>
    </subcellularLocation>
</comment>
<dbReference type="Proteomes" id="UP000237271">
    <property type="component" value="Unassembled WGS sequence"/>
</dbReference>
<dbReference type="GO" id="GO:0005886">
    <property type="term" value="C:plasma membrane"/>
    <property type="evidence" value="ECO:0007669"/>
    <property type="project" value="TreeGrafter"/>
</dbReference>
<evidence type="ECO:0000256" key="5">
    <source>
        <dbReference type="ARBA" id="ARBA00023180"/>
    </source>
</evidence>
<keyword evidence="3 7" id="KW-1133">Transmembrane helix</keyword>
<keyword evidence="2 7" id="KW-0812">Transmembrane</keyword>
<evidence type="ECO:0000256" key="4">
    <source>
        <dbReference type="ARBA" id="ARBA00023136"/>
    </source>
</evidence>
<evidence type="ECO:0000256" key="1">
    <source>
        <dbReference type="ARBA" id="ARBA00004141"/>
    </source>
</evidence>
<organism evidence="8 9">
    <name type="scientific">Phytophthora palmivora</name>
    <dbReference type="NCBI Taxonomy" id="4796"/>
    <lineage>
        <taxon>Eukaryota</taxon>
        <taxon>Sar</taxon>
        <taxon>Stramenopiles</taxon>
        <taxon>Oomycota</taxon>
        <taxon>Peronosporomycetes</taxon>
        <taxon>Peronosporales</taxon>
        <taxon>Peronosporaceae</taxon>
        <taxon>Phytophthora</taxon>
    </lineage>
</organism>
<evidence type="ECO:0000256" key="6">
    <source>
        <dbReference type="ARBA" id="ARBA00029445"/>
    </source>
</evidence>
<dbReference type="AlphaFoldDB" id="A0A2P4X9T0"/>
<gene>
    <name evidence="8" type="ORF">PHPALM_28555</name>
</gene>
<dbReference type="PANTHER" id="PTHR15819:SF11">
    <property type="entry name" value="MID1, ISOFORM A"/>
    <property type="match status" value="1"/>
</dbReference>
<protein>
    <submittedName>
        <fullName evidence="8">Uncharacterized protein</fullName>
    </submittedName>
</protein>
<dbReference type="PANTHER" id="PTHR15819">
    <property type="entry name" value="TRANSMEMBRANE PROTEIN FAM155"/>
    <property type="match status" value="1"/>
</dbReference>